<dbReference type="PANTHER" id="PTHR11059:SF0">
    <property type="entry name" value="DNA REPAIR PROTEIN RECN"/>
    <property type="match status" value="1"/>
</dbReference>
<feature type="domain" description="RecF/RecN/SMC N-terminal" evidence="11">
    <location>
        <begin position="2"/>
        <end position="517"/>
    </location>
</feature>
<dbReference type="CDD" id="cd03241">
    <property type="entry name" value="ABC_RecN"/>
    <property type="match status" value="2"/>
</dbReference>
<dbReference type="InterPro" id="IPR027417">
    <property type="entry name" value="P-loop_NTPase"/>
</dbReference>
<evidence type="ECO:0000256" key="2">
    <source>
        <dbReference type="ARBA" id="ARBA00009441"/>
    </source>
</evidence>
<dbReference type="AlphaFoldDB" id="A0A5C0SD50"/>
<dbReference type="OrthoDB" id="9806954at2"/>
<dbReference type="InterPro" id="IPR004604">
    <property type="entry name" value="DNA_recomb/repair_RecN"/>
</dbReference>
<name>A0A5C0SD50_CRATE</name>
<keyword evidence="13" id="KW-1185">Reference proteome</keyword>
<comment type="function">
    <text evidence="1 9">May be involved in recombinational repair of damaged DNA.</text>
</comment>
<feature type="coiled-coil region" evidence="10">
    <location>
        <begin position="313"/>
        <end position="368"/>
    </location>
</feature>
<evidence type="ECO:0000313" key="13">
    <source>
        <dbReference type="Proteomes" id="UP000324646"/>
    </source>
</evidence>
<dbReference type="GO" id="GO:0043590">
    <property type="term" value="C:bacterial nucleoid"/>
    <property type="evidence" value="ECO:0007669"/>
    <property type="project" value="TreeGrafter"/>
</dbReference>
<dbReference type="SUPFAM" id="SSF52540">
    <property type="entry name" value="P-loop containing nucleoside triphosphate hydrolases"/>
    <property type="match status" value="2"/>
</dbReference>
<proteinExistence type="inferred from homology"/>
<comment type="similarity">
    <text evidence="2 9">Belongs to the RecN family.</text>
</comment>
<dbReference type="EMBL" id="CP042243">
    <property type="protein sequence ID" value="QEK12161.1"/>
    <property type="molecule type" value="Genomic_DNA"/>
</dbReference>
<evidence type="ECO:0000256" key="6">
    <source>
        <dbReference type="ARBA" id="ARBA00022840"/>
    </source>
</evidence>
<keyword evidence="7 9" id="KW-0234">DNA repair</keyword>
<dbReference type="PIRSF" id="PIRSF003128">
    <property type="entry name" value="RecN"/>
    <property type="match status" value="1"/>
</dbReference>
<dbReference type="NCBIfam" id="NF008121">
    <property type="entry name" value="PRK10869.1"/>
    <property type="match status" value="1"/>
</dbReference>
<keyword evidence="10" id="KW-0175">Coiled coil</keyword>
<dbReference type="Proteomes" id="UP000324646">
    <property type="component" value="Chromosome"/>
</dbReference>
<evidence type="ECO:0000256" key="4">
    <source>
        <dbReference type="ARBA" id="ARBA00022741"/>
    </source>
</evidence>
<gene>
    <name evidence="12" type="primary">recN</name>
    <name evidence="12" type="ORF">FQB35_07105</name>
</gene>
<reference evidence="12 13" key="1">
    <citation type="submission" date="2019-07" db="EMBL/GenBank/DDBJ databases">
        <title>Complete genome of Crassaminicella thermophila SY095.</title>
        <authorList>
            <person name="Li X."/>
        </authorList>
    </citation>
    <scope>NUCLEOTIDE SEQUENCE [LARGE SCALE GENOMIC DNA]</scope>
    <source>
        <strain evidence="12 13">SY095</strain>
    </source>
</reference>
<evidence type="ECO:0000256" key="8">
    <source>
        <dbReference type="ARBA" id="ARBA00033408"/>
    </source>
</evidence>
<sequence length="572" mass="65967">MLLELIIENFALIEKIDIRFGGGLNILTGETGAGKSIIIDAVNMAIGERADKSYIRRGADRSVIQMVFRTQNKYLIELLKEKGIDLYDDDIIIITREIYNNGRSTSRINDRVVTISLVKEISKFLIDIHGQHAHQSLLYPENHIDILDSLAEKEILNLKQEVANKYYELKELKNKLASLCGNELERERKKDLLRFQLNEIDECDLKIGEDLELMSQYNLLSNSEKIYNVMSDSYEKIYSGNNRYLSIVDGIGNIVKELEDIKEFDNNIYNIYNILQECLYNIEDVSRDIRNYRDNIEFDPFLLEQTEKRLDLINNLKRKYGNTIEEILSYRNKIFLELEEIENSQDIIEALKNNINKLTEEYFDLAKKLSDIRRSIAKKFETKITHELMDLNMNKVIFKVNFINDSTQINDINYTEKGIDRIEFLISTNAGEQLKSLAKIASGGEISRIMLAFKTILAKSDNIPTLIFDEIDTGISGRAANVVGEKLAVISRTHQILCITHLPQIALMADHHYYIEKNIQDDKTSTCIIKLSEEDRITELGRLLGGMTITNLTMEHAKEMLSIGYNFKNNLK</sequence>
<dbReference type="GO" id="GO:0005524">
    <property type="term" value="F:ATP binding"/>
    <property type="evidence" value="ECO:0007669"/>
    <property type="project" value="UniProtKB-KW"/>
</dbReference>
<dbReference type="PANTHER" id="PTHR11059">
    <property type="entry name" value="DNA REPAIR PROTEIN RECN"/>
    <property type="match status" value="1"/>
</dbReference>
<dbReference type="GO" id="GO:0009432">
    <property type="term" value="P:SOS response"/>
    <property type="evidence" value="ECO:0007669"/>
    <property type="project" value="TreeGrafter"/>
</dbReference>
<evidence type="ECO:0000256" key="1">
    <source>
        <dbReference type="ARBA" id="ARBA00003618"/>
    </source>
</evidence>
<dbReference type="NCBIfam" id="TIGR00634">
    <property type="entry name" value="recN"/>
    <property type="match status" value="1"/>
</dbReference>
<accession>A0A5C0SD50</accession>
<organism evidence="12 13">
    <name type="scientific">Crassaminicella thermophila</name>
    <dbReference type="NCBI Taxonomy" id="2599308"/>
    <lineage>
        <taxon>Bacteria</taxon>
        <taxon>Bacillati</taxon>
        <taxon>Bacillota</taxon>
        <taxon>Clostridia</taxon>
        <taxon>Eubacteriales</taxon>
        <taxon>Clostridiaceae</taxon>
        <taxon>Crassaminicella</taxon>
    </lineage>
</organism>
<dbReference type="Gene3D" id="3.40.50.300">
    <property type="entry name" value="P-loop containing nucleotide triphosphate hydrolases"/>
    <property type="match status" value="2"/>
</dbReference>
<evidence type="ECO:0000256" key="7">
    <source>
        <dbReference type="ARBA" id="ARBA00023204"/>
    </source>
</evidence>
<keyword evidence="5 9" id="KW-0227">DNA damage</keyword>
<evidence type="ECO:0000256" key="5">
    <source>
        <dbReference type="ARBA" id="ARBA00022763"/>
    </source>
</evidence>
<protein>
    <recommendedName>
        <fullName evidence="3 9">DNA repair protein RecN</fullName>
    </recommendedName>
    <alternativeName>
        <fullName evidence="8 9">Recombination protein N</fullName>
    </alternativeName>
</protein>
<dbReference type="FunFam" id="3.40.50.300:FF:000319">
    <property type="entry name" value="DNA repair protein RecN"/>
    <property type="match status" value="1"/>
</dbReference>
<dbReference type="GO" id="GO:0006281">
    <property type="term" value="P:DNA repair"/>
    <property type="evidence" value="ECO:0007669"/>
    <property type="project" value="UniProtKB-KW"/>
</dbReference>
<dbReference type="KEGG" id="crs:FQB35_07105"/>
<evidence type="ECO:0000256" key="10">
    <source>
        <dbReference type="SAM" id="Coils"/>
    </source>
</evidence>
<dbReference type="RefSeq" id="WP_148809316.1">
    <property type="nucleotide sequence ID" value="NZ_CP042243.1"/>
</dbReference>
<evidence type="ECO:0000313" key="12">
    <source>
        <dbReference type="EMBL" id="QEK12161.1"/>
    </source>
</evidence>
<dbReference type="GO" id="GO:0006310">
    <property type="term" value="P:DNA recombination"/>
    <property type="evidence" value="ECO:0007669"/>
    <property type="project" value="InterPro"/>
</dbReference>
<evidence type="ECO:0000259" key="11">
    <source>
        <dbReference type="Pfam" id="PF02463"/>
    </source>
</evidence>
<dbReference type="Pfam" id="PF02463">
    <property type="entry name" value="SMC_N"/>
    <property type="match status" value="1"/>
</dbReference>
<dbReference type="InterPro" id="IPR003395">
    <property type="entry name" value="RecF/RecN/SMC_N"/>
</dbReference>
<keyword evidence="6" id="KW-0067">ATP-binding</keyword>
<evidence type="ECO:0000256" key="3">
    <source>
        <dbReference type="ARBA" id="ARBA00021315"/>
    </source>
</evidence>
<evidence type="ECO:0000256" key="9">
    <source>
        <dbReference type="PIRNR" id="PIRNR003128"/>
    </source>
</evidence>
<dbReference type="FunFam" id="3.40.50.300:FF:000356">
    <property type="entry name" value="DNA repair protein RecN"/>
    <property type="match status" value="1"/>
</dbReference>
<keyword evidence="4" id="KW-0547">Nucleotide-binding</keyword>